<feature type="transmembrane region" description="Helical" evidence="5">
    <location>
        <begin position="188"/>
        <end position="209"/>
    </location>
</feature>
<dbReference type="SUPFAM" id="SSF103481">
    <property type="entry name" value="Multidrug resistance efflux transporter EmrE"/>
    <property type="match status" value="1"/>
</dbReference>
<protein>
    <submittedName>
        <fullName evidence="6">Magnesium transporter</fullName>
    </submittedName>
</protein>
<feature type="non-terminal residue" evidence="6">
    <location>
        <position position="215"/>
    </location>
</feature>
<comment type="subcellular location">
    <subcellularLocation>
        <location evidence="1">Membrane</location>
        <topology evidence="1">Multi-pass membrane protein</topology>
    </subcellularLocation>
</comment>
<feature type="transmembrane region" description="Helical" evidence="5">
    <location>
        <begin position="94"/>
        <end position="112"/>
    </location>
</feature>
<evidence type="ECO:0000256" key="4">
    <source>
        <dbReference type="ARBA" id="ARBA00023136"/>
    </source>
</evidence>
<gene>
    <name evidence="6" type="ORF">BDK51DRAFT_2849</name>
</gene>
<evidence type="ECO:0000313" key="7">
    <source>
        <dbReference type="Proteomes" id="UP000269721"/>
    </source>
</evidence>
<feature type="transmembrane region" description="Helical" evidence="5">
    <location>
        <begin position="119"/>
        <end position="137"/>
    </location>
</feature>
<reference evidence="7" key="1">
    <citation type="journal article" date="2018" name="Nat. Microbiol.">
        <title>Leveraging single-cell genomics to expand the fungal tree of life.</title>
        <authorList>
            <person name="Ahrendt S.R."/>
            <person name="Quandt C.A."/>
            <person name="Ciobanu D."/>
            <person name="Clum A."/>
            <person name="Salamov A."/>
            <person name="Andreopoulos B."/>
            <person name="Cheng J.F."/>
            <person name="Woyke T."/>
            <person name="Pelin A."/>
            <person name="Henrissat B."/>
            <person name="Reynolds N.K."/>
            <person name="Benny G.L."/>
            <person name="Smith M.E."/>
            <person name="James T.Y."/>
            <person name="Grigoriev I.V."/>
        </authorList>
    </citation>
    <scope>NUCLEOTIDE SEQUENCE [LARGE SCALE GENOMIC DNA]</scope>
</reference>
<dbReference type="Pfam" id="PF05653">
    <property type="entry name" value="Mg_trans_NIPA"/>
    <property type="match status" value="1"/>
</dbReference>
<keyword evidence="7" id="KW-1185">Reference proteome</keyword>
<dbReference type="AlphaFoldDB" id="A0A4P9W695"/>
<dbReference type="Proteomes" id="UP000269721">
    <property type="component" value="Unassembled WGS sequence"/>
</dbReference>
<keyword evidence="3 5" id="KW-1133">Transmembrane helix</keyword>
<dbReference type="EMBL" id="KZ997374">
    <property type="protein sequence ID" value="RKO87502.1"/>
    <property type="molecule type" value="Genomic_DNA"/>
</dbReference>
<dbReference type="InterPro" id="IPR037185">
    <property type="entry name" value="EmrE-like"/>
</dbReference>
<keyword evidence="4 5" id="KW-0472">Membrane</keyword>
<evidence type="ECO:0000313" key="6">
    <source>
        <dbReference type="EMBL" id="RKO87502.1"/>
    </source>
</evidence>
<feature type="non-terminal residue" evidence="6">
    <location>
        <position position="1"/>
    </location>
</feature>
<evidence type="ECO:0000256" key="5">
    <source>
        <dbReference type="SAM" id="Phobius"/>
    </source>
</evidence>
<dbReference type="PANTHER" id="PTHR12570">
    <property type="match status" value="1"/>
</dbReference>
<dbReference type="GO" id="GO:0016020">
    <property type="term" value="C:membrane"/>
    <property type="evidence" value="ECO:0007669"/>
    <property type="project" value="UniProtKB-SubCell"/>
</dbReference>
<feature type="transmembrane region" description="Helical" evidence="5">
    <location>
        <begin position="157"/>
        <end position="176"/>
    </location>
</feature>
<dbReference type="OrthoDB" id="165382at2759"/>
<dbReference type="InterPro" id="IPR008521">
    <property type="entry name" value="Mg_trans_NIPA"/>
</dbReference>
<sequence length="215" mass="23187">WMGFVLICLGEGGNFGAYAFAPPVLVAPLGSIALVGNAFIAPLFLGEPFRPRNLAGLSLVLLGTLVIIGVSTETDEPALSPDDLIKALLSSQSLVYYVVTGATCSVLWYLSYRTSIGERLIFVDLALVAIFGGYTVLSTKAISSLMSLTFVKMFTYPVTYVMFFILVLTAVIQITFLNRSLSRFDSILVIPTNFVLFTASSICASAVVFRDLSHT</sequence>
<feature type="transmembrane region" description="Helical" evidence="5">
    <location>
        <begin position="20"/>
        <end position="45"/>
    </location>
</feature>
<keyword evidence="2 5" id="KW-0812">Transmembrane</keyword>
<proteinExistence type="predicted"/>
<dbReference type="PANTHER" id="PTHR12570:SF65">
    <property type="entry name" value="MAGNESIUM TRANSPORTER NIPA9-RELATED"/>
    <property type="match status" value="1"/>
</dbReference>
<feature type="transmembrane region" description="Helical" evidence="5">
    <location>
        <begin position="54"/>
        <end position="74"/>
    </location>
</feature>
<name>A0A4P9W695_9FUNG</name>
<accession>A0A4P9W695</accession>
<dbReference type="GO" id="GO:0015095">
    <property type="term" value="F:magnesium ion transmembrane transporter activity"/>
    <property type="evidence" value="ECO:0007669"/>
    <property type="project" value="InterPro"/>
</dbReference>
<organism evidence="6 7">
    <name type="scientific">Blyttiomyces helicus</name>
    <dbReference type="NCBI Taxonomy" id="388810"/>
    <lineage>
        <taxon>Eukaryota</taxon>
        <taxon>Fungi</taxon>
        <taxon>Fungi incertae sedis</taxon>
        <taxon>Chytridiomycota</taxon>
        <taxon>Chytridiomycota incertae sedis</taxon>
        <taxon>Chytridiomycetes</taxon>
        <taxon>Chytridiomycetes incertae sedis</taxon>
        <taxon>Blyttiomyces</taxon>
    </lineage>
</organism>
<evidence type="ECO:0000256" key="2">
    <source>
        <dbReference type="ARBA" id="ARBA00022692"/>
    </source>
</evidence>
<evidence type="ECO:0000256" key="3">
    <source>
        <dbReference type="ARBA" id="ARBA00022989"/>
    </source>
</evidence>
<evidence type="ECO:0000256" key="1">
    <source>
        <dbReference type="ARBA" id="ARBA00004141"/>
    </source>
</evidence>